<evidence type="ECO:0000256" key="4">
    <source>
        <dbReference type="HAMAP-Rule" id="MF_01341"/>
    </source>
</evidence>
<feature type="domain" description="Large ribosomal subunit protein uL15/eL18" evidence="6">
    <location>
        <begin position="84"/>
        <end position="146"/>
    </location>
</feature>
<dbReference type="InterPro" id="IPR036227">
    <property type="entry name" value="Ribosomal_uL15/eL18_sf"/>
</dbReference>
<gene>
    <name evidence="4" type="primary">rplO</name>
    <name evidence="7" type="ORF">A2589_02985</name>
</gene>
<dbReference type="InterPro" id="IPR005749">
    <property type="entry name" value="Ribosomal_uL15_bac-type"/>
</dbReference>
<evidence type="ECO:0000256" key="1">
    <source>
        <dbReference type="ARBA" id="ARBA00007320"/>
    </source>
</evidence>
<dbReference type="InterPro" id="IPR021131">
    <property type="entry name" value="Ribosomal_uL15/eL18"/>
</dbReference>
<dbReference type="Gene3D" id="3.100.10.10">
    <property type="match status" value="1"/>
</dbReference>
<dbReference type="GO" id="GO:0019843">
    <property type="term" value="F:rRNA binding"/>
    <property type="evidence" value="ECO:0007669"/>
    <property type="project" value="UniProtKB-UniRule"/>
</dbReference>
<feature type="compositionally biased region" description="Basic residues" evidence="5">
    <location>
        <begin position="9"/>
        <end position="42"/>
    </location>
</feature>
<dbReference type="HAMAP" id="MF_01341">
    <property type="entry name" value="Ribosomal_uL15"/>
    <property type="match status" value="1"/>
</dbReference>
<reference evidence="7 8" key="1">
    <citation type="journal article" date="2016" name="Nat. Commun.">
        <title>Thousands of microbial genomes shed light on interconnected biogeochemical processes in an aquifer system.</title>
        <authorList>
            <person name="Anantharaman K."/>
            <person name="Brown C.T."/>
            <person name="Hug L.A."/>
            <person name="Sharon I."/>
            <person name="Castelle C.J."/>
            <person name="Probst A.J."/>
            <person name="Thomas B.C."/>
            <person name="Singh A."/>
            <person name="Wilkins M.J."/>
            <person name="Karaoz U."/>
            <person name="Brodie E.L."/>
            <person name="Williams K.H."/>
            <person name="Hubbard S.S."/>
            <person name="Banfield J.F."/>
        </authorList>
    </citation>
    <scope>NUCLEOTIDE SEQUENCE [LARGE SCALE GENOMIC DNA]</scope>
</reference>
<dbReference type="GO" id="GO:0022625">
    <property type="term" value="C:cytosolic large ribosomal subunit"/>
    <property type="evidence" value="ECO:0007669"/>
    <property type="project" value="TreeGrafter"/>
</dbReference>
<name>A0A1G2QGS3_9BACT</name>
<dbReference type="GO" id="GO:0003735">
    <property type="term" value="F:structural constituent of ribosome"/>
    <property type="evidence" value="ECO:0007669"/>
    <property type="project" value="InterPro"/>
</dbReference>
<proteinExistence type="inferred from homology"/>
<dbReference type="PANTHER" id="PTHR12934:SF11">
    <property type="entry name" value="LARGE RIBOSOMAL SUBUNIT PROTEIN UL15M"/>
    <property type="match status" value="1"/>
</dbReference>
<protein>
    <recommendedName>
        <fullName evidence="4">Large ribosomal subunit protein uL15</fullName>
    </recommendedName>
</protein>
<dbReference type="GO" id="GO:0006412">
    <property type="term" value="P:translation"/>
    <property type="evidence" value="ECO:0007669"/>
    <property type="project" value="UniProtKB-UniRule"/>
</dbReference>
<evidence type="ECO:0000256" key="3">
    <source>
        <dbReference type="ARBA" id="ARBA00023274"/>
    </source>
</evidence>
<keyword evidence="4" id="KW-0694">RNA-binding</keyword>
<dbReference type="Proteomes" id="UP000177838">
    <property type="component" value="Unassembled WGS sequence"/>
</dbReference>
<evidence type="ECO:0000313" key="8">
    <source>
        <dbReference type="Proteomes" id="UP000177838"/>
    </source>
</evidence>
<keyword evidence="4" id="KW-0699">rRNA-binding</keyword>
<dbReference type="STRING" id="1802439.A2589_02985"/>
<dbReference type="InterPro" id="IPR030878">
    <property type="entry name" value="Ribosomal_uL15"/>
</dbReference>
<keyword evidence="3 4" id="KW-0687">Ribonucleoprotein</keyword>
<comment type="similarity">
    <text evidence="1 4">Belongs to the universal ribosomal protein uL15 family.</text>
</comment>
<dbReference type="AlphaFoldDB" id="A0A1G2QGS3"/>
<comment type="caution">
    <text evidence="7">The sequence shown here is derived from an EMBL/GenBank/DDBJ whole genome shotgun (WGS) entry which is preliminary data.</text>
</comment>
<keyword evidence="2 4" id="KW-0689">Ribosomal protein</keyword>
<organism evidence="7 8">
    <name type="scientific">Candidatus Vogelbacteria bacterium RIFOXYD1_FULL_46_19</name>
    <dbReference type="NCBI Taxonomy" id="1802439"/>
    <lineage>
        <taxon>Bacteria</taxon>
        <taxon>Candidatus Vogeliibacteriota</taxon>
    </lineage>
</organism>
<comment type="function">
    <text evidence="4">Binds to the 23S rRNA.</text>
</comment>
<dbReference type="PANTHER" id="PTHR12934">
    <property type="entry name" value="50S RIBOSOMAL PROTEIN L15"/>
    <property type="match status" value="1"/>
</dbReference>
<sequence length="147" mass="15844">MQTHEVKQKSKRTRHQQIGRGGKRGKTSGRGTKGQKARAGRKLRPEIRDQIKKIPKLRGRGINTNKPVGLPVATISVAVIGANFKDGEKVSPKILVDKKLVRKIDGRVPLVKVLGTGDIKSKIVARGLTFSKAAADKLQVAGGVVTN</sequence>
<accession>A0A1G2QGS3</accession>
<comment type="subunit">
    <text evidence="4">Part of the 50S ribosomal subunit.</text>
</comment>
<dbReference type="Pfam" id="PF00828">
    <property type="entry name" value="Ribosomal_L27A"/>
    <property type="match status" value="1"/>
</dbReference>
<evidence type="ECO:0000256" key="2">
    <source>
        <dbReference type="ARBA" id="ARBA00022980"/>
    </source>
</evidence>
<evidence type="ECO:0000256" key="5">
    <source>
        <dbReference type="SAM" id="MobiDB-lite"/>
    </source>
</evidence>
<dbReference type="EMBL" id="MHTK01000005">
    <property type="protein sequence ID" value="OHA59780.1"/>
    <property type="molecule type" value="Genomic_DNA"/>
</dbReference>
<feature type="region of interest" description="Disordered" evidence="5">
    <location>
        <begin position="1"/>
        <end position="46"/>
    </location>
</feature>
<evidence type="ECO:0000259" key="6">
    <source>
        <dbReference type="Pfam" id="PF00828"/>
    </source>
</evidence>
<dbReference type="SUPFAM" id="SSF52080">
    <property type="entry name" value="Ribosomal proteins L15p and L18e"/>
    <property type="match status" value="1"/>
</dbReference>
<evidence type="ECO:0000313" key="7">
    <source>
        <dbReference type="EMBL" id="OHA59780.1"/>
    </source>
</evidence>